<accession>A0A0K3CC48</accession>
<protein>
    <submittedName>
        <fullName evidence="1">Uncharacterized protein</fullName>
    </submittedName>
</protein>
<proteinExistence type="predicted"/>
<evidence type="ECO:0000313" key="1">
    <source>
        <dbReference type="EMBL" id="CTR06473.1"/>
    </source>
</evidence>
<evidence type="ECO:0000313" key="2">
    <source>
        <dbReference type="Proteomes" id="UP000199069"/>
    </source>
</evidence>
<keyword evidence="2" id="KW-1185">Reference proteome</keyword>
<sequence>MPALRSLWLGEQVRATVERAVEEAKKSAEPSQEKAFWTDIYYKGTNPMWLRGRERDEAHHYQESDLLPTAPGSLAQAARHTLAANACFFLLTAAWTSLLRICRSTSGGAHNFKKLDAARASIARRQTRLPAPGFECCSFSFKPACLRRFRAQRRRASHSSSPADLLNLDLCDRASSASAHLHLANTPSPHTMSLHGAGDLSGVSGGGHANLAFSLSKLLREKMANHGFVPGLKGGDGMSATGKGKGGRAGGDLSAASFLVKRCPPATLARLDEEGGCFCDQLRSEASPCHGYNENDRRAICIEDLRDDVEREEVIYQQLEDEGYFVKDELKALLGEGERERSKRRRGTCGLAEFQAGLEPESGSCPAGYARVGSRREGAPFICQDIASPYSCGREQRDCYAQPGVLQAECTDGECEIMMCQEGWRFHIVDPDEEGYGGASCVPSKPLFFNPPP</sequence>
<reference evidence="1 2" key="1">
    <citation type="submission" date="2015-07" db="EMBL/GenBank/DDBJ databases">
        <authorList>
            <person name="Cajimat M.N.B."/>
            <person name="Milazzo M.L."/>
            <person name="Fulhorst C.F."/>
        </authorList>
    </citation>
    <scope>NUCLEOTIDE SEQUENCE [LARGE SCALE GENOMIC DNA]</scope>
    <source>
        <strain evidence="1">Single colony</strain>
    </source>
</reference>
<organism evidence="1 2">
    <name type="scientific">Rhodotorula toruloides</name>
    <name type="common">Yeast</name>
    <name type="synonym">Rhodosporidium toruloides</name>
    <dbReference type="NCBI Taxonomy" id="5286"/>
    <lineage>
        <taxon>Eukaryota</taxon>
        <taxon>Fungi</taxon>
        <taxon>Dikarya</taxon>
        <taxon>Basidiomycota</taxon>
        <taxon>Pucciniomycotina</taxon>
        <taxon>Microbotryomycetes</taxon>
        <taxon>Sporidiobolales</taxon>
        <taxon>Sporidiobolaceae</taxon>
        <taxon>Rhodotorula</taxon>
    </lineage>
</organism>
<gene>
    <name evidence="1" type="primary">FGENESH: predicted gene_4.110</name>
    <name evidence="1" type="ORF">BN2166_0023340</name>
</gene>
<name>A0A0K3CC48_RHOTO</name>
<dbReference type="AlphaFoldDB" id="A0A0K3CC48"/>
<dbReference type="EMBL" id="CWKI01000004">
    <property type="protein sequence ID" value="CTR06473.1"/>
    <property type="molecule type" value="Genomic_DNA"/>
</dbReference>
<dbReference type="Proteomes" id="UP000199069">
    <property type="component" value="Unassembled WGS sequence"/>
</dbReference>